<dbReference type="InterPro" id="IPR032697">
    <property type="entry name" value="SQ_cyclase_N"/>
</dbReference>
<feature type="domain" description="Squalene cyclase C-terminal" evidence="5">
    <location>
        <begin position="316"/>
        <end position="541"/>
    </location>
</feature>
<evidence type="ECO:0000256" key="4">
    <source>
        <dbReference type="SAM" id="MobiDB-lite"/>
    </source>
</evidence>
<dbReference type="Pfam" id="PF13249">
    <property type="entry name" value="SQHop_cyclase_N"/>
    <property type="match status" value="1"/>
</dbReference>
<dbReference type="PANTHER" id="PTHR11764">
    <property type="entry name" value="TERPENE CYCLASE/MUTASE FAMILY MEMBER"/>
    <property type="match status" value="1"/>
</dbReference>
<reference evidence="7 8" key="1">
    <citation type="submission" date="2019-02" db="EMBL/GenBank/DDBJ databases">
        <title>Deep-cultivation of Planctomycetes and their phenomic and genomic characterization uncovers novel biology.</title>
        <authorList>
            <person name="Wiegand S."/>
            <person name="Jogler M."/>
            <person name="Boedeker C."/>
            <person name="Pinto D."/>
            <person name="Vollmers J."/>
            <person name="Rivas-Marin E."/>
            <person name="Kohn T."/>
            <person name="Peeters S.H."/>
            <person name="Heuer A."/>
            <person name="Rast P."/>
            <person name="Oberbeckmann S."/>
            <person name="Bunk B."/>
            <person name="Jeske O."/>
            <person name="Meyerdierks A."/>
            <person name="Storesund J.E."/>
            <person name="Kallscheuer N."/>
            <person name="Luecker S."/>
            <person name="Lage O.M."/>
            <person name="Pohl T."/>
            <person name="Merkel B.J."/>
            <person name="Hornburger P."/>
            <person name="Mueller R.-W."/>
            <person name="Bruemmer F."/>
            <person name="Labrenz M."/>
            <person name="Spormann A.M."/>
            <person name="Op den Camp H."/>
            <person name="Overmann J."/>
            <person name="Amann R."/>
            <person name="Jetten M.S.M."/>
            <person name="Mascher T."/>
            <person name="Medema M.H."/>
            <person name="Devos D.P."/>
            <person name="Kaster A.-K."/>
            <person name="Ovreas L."/>
            <person name="Rohde M."/>
            <person name="Galperin M.Y."/>
            <person name="Jogler C."/>
        </authorList>
    </citation>
    <scope>NUCLEOTIDE SEQUENCE [LARGE SCALE GENOMIC DNA]</scope>
    <source>
        <strain evidence="7 8">SV_7m_r</strain>
    </source>
</reference>
<evidence type="ECO:0000259" key="5">
    <source>
        <dbReference type="Pfam" id="PF13243"/>
    </source>
</evidence>
<dbReference type="UniPathway" id="UPA00337"/>
<keyword evidence="8" id="KW-1185">Reference proteome</keyword>
<dbReference type="OrthoDB" id="9758578at2"/>
<dbReference type="InterPro" id="IPR018333">
    <property type="entry name" value="Squalene_cyclase"/>
</dbReference>
<name>A0A517STV2_9BACT</name>
<comment type="pathway">
    <text evidence="1">Secondary metabolite biosynthesis; hopanoid biosynthesis.</text>
</comment>
<evidence type="ECO:0000256" key="2">
    <source>
        <dbReference type="ARBA" id="ARBA00009755"/>
    </source>
</evidence>
<feature type="region of interest" description="Disordered" evidence="4">
    <location>
        <begin position="1"/>
        <end position="26"/>
    </location>
</feature>
<feature type="compositionally biased region" description="Polar residues" evidence="4">
    <location>
        <begin position="14"/>
        <end position="24"/>
    </location>
</feature>
<sequence>MTALGQSPPGADPPQQTSASQNHLNDARDEARRALDVVRHELLIERNEQGHWEGELAASALSTATAISAFTAVLLSDQTAKTTTDQHNDLPHLISRGIAYLQQQQNDDGGFGDTDRSHSNIATSYLAVAASTLAEKIGRPGLSEQSLKRLNAYIERAGKLDGLRRRYGKDKTFVVPIMNNLAIAGLISWDQVPALPFEAAVFPQSLYRFLSMPVVSYAIPALVAIGQARHLLGRKTWFPLRVIRNLSINPTLKVLRRMQPESGGYLEATPLTAFVVMSLAATGRTSLSVVQEGLKFLRDSMRDEGSWPIDTNLATWVTSLSMHALACDPEDDRSWCDEALIRWHLSCQHLKPHPFTGARPGGWGWTDLSGAVPDSDDTPAAILALLLSKPSCSAELNAEIDQATLLAGRWLLQLQNRNGGWPTFCRGWGKLPFDRSSTDLTAHAMRALQQLAPDASLRSHKAVQQGIRFLDRQQQTDGSWNPLWFGNQDRDDESNPIYGTAKVLMASQLPPAAQQLAAEFLIKNQNPDGGWGGGNSMVEKLARASENQAPDESSAHTLIPEGLISSVEETALAVDALATVILRLRDKSQQEYRSDVSAKGFETAERSRPPETNSLETSGFAWHPGDDSETQALLAAILSGVTFLVQSVDDRRHRISWPIGFYFAKLWYHERLYPSIFTAAALGKFLRCTAPQHDPEWPQ</sequence>
<dbReference type="InterPro" id="IPR032696">
    <property type="entry name" value="SQ_cyclase_C"/>
</dbReference>
<dbReference type="GO" id="GO:0005811">
    <property type="term" value="C:lipid droplet"/>
    <property type="evidence" value="ECO:0007669"/>
    <property type="project" value="InterPro"/>
</dbReference>
<keyword evidence="7" id="KW-0456">Lyase</keyword>
<keyword evidence="3" id="KW-0677">Repeat</keyword>
<dbReference type="AlphaFoldDB" id="A0A517STV2"/>
<evidence type="ECO:0000259" key="6">
    <source>
        <dbReference type="Pfam" id="PF13249"/>
    </source>
</evidence>
<evidence type="ECO:0000256" key="1">
    <source>
        <dbReference type="ARBA" id="ARBA00004999"/>
    </source>
</evidence>
<gene>
    <name evidence="7" type="primary">shc</name>
    <name evidence="7" type="ORF">SV7mr_20600</name>
</gene>
<dbReference type="GO" id="GO:0016829">
    <property type="term" value="F:lyase activity"/>
    <property type="evidence" value="ECO:0007669"/>
    <property type="project" value="UniProtKB-KW"/>
</dbReference>
<dbReference type="SUPFAM" id="SSF48239">
    <property type="entry name" value="Terpenoid cyclases/Protein prenyltransferases"/>
    <property type="match status" value="1"/>
</dbReference>
<dbReference type="PANTHER" id="PTHR11764:SF20">
    <property type="entry name" value="LANOSTEROL SYNTHASE"/>
    <property type="match status" value="1"/>
</dbReference>
<evidence type="ECO:0000256" key="3">
    <source>
        <dbReference type="ARBA" id="ARBA00022737"/>
    </source>
</evidence>
<proteinExistence type="inferred from homology"/>
<evidence type="ECO:0000313" key="8">
    <source>
        <dbReference type="Proteomes" id="UP000315003"/>
    </source>
</evidence>
<evidence type="ECO:0000313" key="7">
    <source>
        <dbReference type="EMBL" id="QDT59552.1"/>
    </source>
</evidence>
<dbReference type="SUPFAM" id="SSF81853">
    <property type="entry name" value="Family 10 polysaccharide lyase"/>
    <property type="match status" value="1"/>
</dbReference>
<feature type="compositionally biased region" description="Basic and acidic residues" evidence="4">
    <location>
        <begin position="594"/>
        <end position="609"/>
    </location>
</feature>
<dbReference type="Pfam" id="PF13243">
    <property type="entry name" value="SQHop_cyclase_C"/>
    <property type="match status" value="1"/>
</dbReference>
<protein>
    <submittedName>
        <fullName evidence="7">Squalene--hopene cyclase</fullName>
        <ecNumber evidence="7">4.2.1.129</ecNumber>
    </submittedName>
</protein>
<dbReference type="InterPro" id="IPR008930">
    <property type="entry name" value="Terpenoid_cyclase/PrenylTrfase"/>
</dbReference>
<comment type="similarity">
    <text evidence="2">Belongs to the terpene cyclase/mutase family.</text>
</comment>
<accession>A0A517STV2</accession>
<dbReference type="GO" id="GO:0016866">
    <property type="term" value="F:intramolecular transferase activity"/>
    <property type="evidence" value="ECO:0007669"/>
    <property type="project" value="InterPro"/>
</dbReference>
<organism evidence="7 8">
    <name type="scientific">Stieleria bergensis</name>
    <dbReference type="NCBI Taxonomy" id="2528025"/>
    <lineage>
        <taxon>Bacteria</taxon>
        <taxon>Pseudomonadati</taxon>
        <taxon>Planctomycetota</taxon>
        <taxon>Planctomycetia</taxon>
        <taxon>Pirellulales</taxon>
        <taxon>Pirellulaceae</taxon>
        <taxon>Stieleria</taxon>
    </lineage>
</organism>
<dbReference type="Proteomes" id="UP000315003">
    <property type="component" value="Chromosome"/>
</dbReference>
<dbReference type="EMBL" id="CP036272">
    <property type="protein sequence ID" value="QDT59552.1"/>
    <property type="molecule type" value="Genomic_DNA"/>
</dbReference>
<dbReference type="Gene3D" id="1.50.10.20">
    <property type="match status" value="2"/>
</dbReference>
<feature type="domain" description="Squalene cyclase N-terminal" evidence="6">
    <location>
        <begin position="39"/>
        <end position="207"/>
    </location>
</feature>
<feature type="region of interest" description="Disordered" evidence="4">
    <location>
        <begin position="594"/>
        <end position="615"/>
    </location>
</feature>
<dbReference type="GO" id="GO:0016104">
    <property type="term" value="P:triterpenoid biosynthetic process"/>
    <property type="evidence" value="ECO:0007669"/>
    <property type="project" value="InterPro"/>
</dbReference>
<dbReference type="EC" id="4.2.1.129" evidence="7"/>